<dbReference type="CDD" id="cd11524">
    <property type="entry name" value="SYLF"/>
    <property type="match status" value="1"/>
</dbReference>
<feature type="chain" id="PRO_5022849761" evidence="1">
    <location>
        <begin position="31"/>
        <end position="231"/>
    </location>
</feature>
<name>A0A5C6VIR1_9BURK</name>
<dbReference type="Pfam" id="PF04366">
    <property type="entry name" value="Ysc84"/>
    <property type="match status" value="1"/>
</dbReference>
<dbReference type="EMBL" id="VOQS01000003">
    <property type="protein sequence ID" value="TXC84789.1"/>
    <property type="molecule type" value="Genomic_DNA"/>
</dbReference>
<proteinExistence type="predicted"/>
<evidence type="ECO:0000313" key="4">
    <source>
        <dbReference type="Proteomes" id="UP000321776"/>
    </source>
</evidence>
<evidence type="ECO:0000256" key="1">
    <source>
        <dbReference type="SAM" id="SignalP"/>
    </source>
</evidence>
<organism evidence="3 4">
    <name type="scientific">Paraburkholderia azotifigens</name>
    <dbReference type="NCBI Taxonomy" id="2057004"/>
    <lineage>
        <taxon>Bacteria</taxon>
        <taxon>Pseudomonadati</taxon>
        <taxon>Pseudomonadota</taxon>
        <taxon>Betaproteobacteria</taxon>
        <taxon>Burkholderiales</taxon>
        <taxon>Burkholderiaceae</taxon>
        <taxon>Paraburkholderia</taxon>
    </lineage>
</organism>
<evidence type="ECO:0000259" key="2">
    <source>
        <dbReference type="Pfam" id="PF04366"/>
    </source>
</evidence>
<feature type="signal peptide" evidence="1">
    <location>
        <begin position="1"/>
        <end position="30"/>
    </location>
</feature>
<feature type="domain" description="Ysc84 actin-binding" evidence="2">
    <location>
        <begin position="106"/>
        <end position="212"/>
    </location>
</feature>
<dbReference type="Proteomes" id="UP000321776">
    <property type="component" value="Unassembled WGS sequence"/>
</dbReference>
<dbReference type="RefSeq" id="WP_082427236.1">
    <property type="nucleotide sequence ID" value="NZ_VOQS01000003.1"/>
</dbReference>
<gene>
    <name evidence="3" type="ORF">FRZ40_18185</name>
</gene>
<keyword evidence="1" id="KW-0732">Signal</keyword>
<protein>
    <submittedName>
        <fullName evidence="3">Twin-arginine translocation pathway signal</fullName>
    </submittedName>
</protein>
<dbReference type="InterPro" id="IPR007461">
    <property type="entry name" value="Ysc84_actin-binding"/>
</dbReference>
<dbReference type="AlphaFoldDB" id="A0A5C6VIR1"/>
<reference evidence="3 4" key="1">
    <citation type="journal article" date="2018" name="Int. J. Syst. Evol. Microbiol.">
        <title>Paraburkholderia azotifigens sp. nov., a nitrogen-fixing bacterium isolated from paddy soil.</title>
        <authorList>
            <person name="Choi G.M."/>
            <person name="Im W.T."/>
        </authorList>
    </citation>
    <scope>NUCLEOTIDE SEQUENCE [LARGE SCALE GENOMIC DNA]</scope>
    <source>
        <strain evidence="3 4">NF 2-5-3</strain>
    </source>
</reference>
<accession>A0A5C6VIR1</accession>
<comment type="caution">
    <text evidence="3">The sequence shown here is derived from an EMBL/GenBank/DDBJ whole genome shotgun (WGS) entry which is preliminary data.</text>
</comment>
<dbReference type="PROSITE" id="PS51257">
    <property type="entry name" value="PROKAR_LIPOPROTEIN"/>
    <property type="match status" value="1"/>
</dbReference>
<sequence length="231" mass="23901">MLRRTFMWGAPGSVLAIGFALSGCTTTTSANSMGQNDKRHSIDAGVDSTLTRLYNVAPGSRELVGKSTGMLIFPSVLNAGFGVGGQYGEGALRVGGKSVGYYSTTSASVGLQVGAQSKAIVFLFMTANALERFRSSEGWSAGADASVAVLKVGANGNVDTGTATGQINAFVLTNGGLMAGATVDGTKVTRLKKRWRRFFGQGPEIFKWNVRGDHAADLIAGSVAKYASSGV</sequence>
<evidence type="ECO:0000313" key="3">
    <source>
        <dbReference type="EMBL" id="TXC84789.1"/>
    </source>
</evidence>